<feature type="compositionally biased region" description="Low complexity" evidence="1">
    <location>
        <begin position="206"/>
        <end position="221"/>
    </location>
</feature>
<comment type="caution">
    <text evidence="2">The sequence shown here is derived from an EMBL/GenBank/DDBJ whole genome shotgun (WGS) entry which is preliminary data.</text>
</comment>
<dbReference type="RefSeq" id="WP_223705489.1">
    <property type="nucleotide sequence ID" value="NZ_JAINUY010000002.1"/>
</dbReference>
<keyword evidence="3" id="KW-1185">Reference proteome</keyword>
<feature type="region of interest" description="Disordered" evidence="1">
    <location>
        <begin position="206"/>
        <end position="228"/>
    </location>
</feature>
<accession>A0A9X1H9T0</accession>
<sequence>MNKLSSIIAVIIFIFALQSCKKQSNNDTKNVEIVDSLPQQKIEEIGEEIEESIPEEPNVTYPKTGNKITDFVPYVYEIQYEAEGDLNNDNLDDVALVFKHKKSNVLKRPMLILLQNEDHSYRLDKFSDITIPLEYNDYDYKLYDTENISIEKGALHINLYGGGASGTFLSTFKYLENDLILYKMETYFGGAGSHSSSLYDYEKSEVTTTETNTMQENEPTTSNTSKIKRKPHLFEKTSISDF</sequence>
<dbReference type="Proteomes" id="UP001139366">
    <property type="component" value="Unassembled WGS sequence"/>
</dbReference>
<dbReference type="EMBL" id="JAINUY010000002">
    <property type="protein sequence ID" value="MBZ4034787.1"/>
    <property type="molecule type" value="Genomic_DNA"/>
</dbReference>
<evidence type="ECO:0000313" key="2">
    <source>
        <dbReference type="EMBL" id="MBZ4034787.1"/>
    </source>
</evidence>
<organism evidence="2 3">
    <name type="scientific">Flavobacterium potami</name>
    <dbReference type="NCBI Taxonomy" id="2872310"/>
    <lineage>
        <taxon>Bacteria</taxon>
        <taxon>Pseudomonadati</taxon>
        <taxon>Bacteroidota</taxon>
        <taxon>Flavobacteriia</taxon>
        <taxon>Flavobacteriales</taxon>
        <taxon>Flavobacteriaceae</taxon>
        <taxon>Flavobacterium</taxon>
    </lineage>
</organism>
<dbReference type="AlphaFoldDB" id="A0A9X1H9T0"/>
<evidence type="ECO:0008006" key="4">
    <source>
        <dbReference type="Google" id="ProtNLM"/>
    </source>
</evidence>
<evidence type="ECO:0000313" key="3">
    <source>
        <dbReference type="Proteomes" id="UP001139366"/>
    </source>
</evidence>
<protein>
    <recommendedName>
        <fullName evidence="4">Lipoprotein</fullName>
    </recommendedName>
</protein>
<gene>
    <name evidence="2" type="ORF">K6T82_08415</name>
</gene>
<evidence type="ECO:0000256" key="1">
    <source>
        <dbReference type="SAM" id="MobiDB-lite"/>
    </source>
</evidence>
<proteinExistence type="predicted"/>
<name>A0A9X1H9T0_9FLAO</name>
<dbReference type="PROSITE" id="PS51257">
    <property type="entry name" value="PROKAR_LIPOPROTEIN"/>
    <property type="match status" value="1"/>
</dbReference>
<reference evidence="2 3" key="1">
    <citation type="journal article" date="2023" name="Antonie Van Leeuwenhoek">
        <title>Flavobacterium potami sp. nov., a multi-metal resistance genes harbouring bacterium isolated from shallow river silt.</title>
        <authorList>
            <person name="Li S."/>
            <person name="Mao S."/>
            <person name="Mu W."/>
            <person name="Guo B."/>
            <person name="Li C."/>
            <person name="Zhu Q."/>
            <person name="Hou X."/>
            <person name="Zhao Y."/>
            <person name="Wei S."/>
            <person name="Liu H."/>
            <person name="Liu A."/>
        </authorList>
    </citation>
    <scope>NUCLEOTIDE SEQUENCE [LARGE SCALE GENOMIC DNA]</scope>
    <source>
        <strain evidence="2 3">17A</strain>
    </source>
</reference>